<organism evidence="1 2">
    <name type="scientific">Thalassospira permensis NBRC 106175</name>
    <dbReference type="NCBI Taxonomy" id="1353532"/>
    <lineage>
        <taxon>Bacteria</taxon>
        <taxon>Pseudomonadati</taxon>
        <taxon>Pseudomonadota</taxon>
        <taxon>Alphaproteobacteria</taxon>
        <taxon>Rhodospirillales</taxon>
        <taxon>Thalassospiraceae</taxon>
        <taxon>Thalassospira</taxon>
    </lineage>
</organism>
<accession>A0ABR4TRJ0</accession>
<comment type="caution">
    <text evidence="1">The sequence shown here is derived from an EMBL/GenBank/DDBJ whole genome shotgun (WGS) entry which is preliminary data.</text>
</comment>
<reference evidence="1 2" key="1">
    <citation type="submission" date="2013-07" db="EMBL/GenBank/DDBJ databases">
        <title>Thalassospira permensis NBRC 106175 Genome Sequencing.</title>
        <authorList>
            <person name="Lai Q."/>
            <person name="Shao Z."/>
        </authorList>
    </citation>
    <scope>NUCLEOTIDE SEQUENCE [LARGE SCALE GENOMIC DNA]</scope>
    <source>
        <strain evidence="1 2">NBRC 106175</strain>
    </source>
</reference>
<dbReference type="Proteomes" id="UP000027463">
    <property type="component" value="Unassembled WGS sequence"/>
</dbReference>
<name>A0ABR4TRJ0_9PROT</name>
<evidence type="ECO:0000313" key="1">
    <source>
        <dbReference type="EMBL" id="KEO58245.1"/>
    </source>
</evidence>
<sequence length="54" mass="5784">MEAEVFPGFVVMDLPERAVAGSEVVDRLLARMVEVRGLSGLGGHAIGGWDWSGR</sequence>
<proteinExistence type="predicted"/>
<keyword evidence="2" id="KW-1185">Reference proteome</keyword>
<gene>
    <name evidence="1" type="ORF">SMB34_14350</name>
</gene>
<dbReference type="EMBL" id="AUNC01000008">
    <property type="protein sequence ID" value="KEO58245.1"/>
    <property type="molecule type" value="Genomic_DNA"/>
</dbReference>
<protein>
    <submittedName>
        <fullName evidence="1">Uncharacterized protein</fullName>
    </submittedName>
</protein>
<evidence type="ECO:0000313" key="2">
    <source>
        <dbReference type="Proteomes" id="UP000027463"/>
    </source>
</evidence>